<dbReference type="PRINTS" id="PR01407">
    <property type="entry name" value="BUTYPHLNCDUF"/>
</dbReference>
<dbReference type="InterPro" id="IPR043136">
    <property type="entry name" value="B30.2/SPRY_sf"/>
</dbReference>
<dbReference type="InterPro" id="IPR013320">
    <property type="entry name" value="ConA-like_dom_sf"/>
</dbReference>
<dbReference type="InterPro" id="IPR050617">
    <property type="entry name" value="E3_ligase_FN3/SPRY"/>
</dbReference>
<feature type="domain" description="B30.2/SPRY" evidence="2">
    <location>
        <begin position="125"/>
        <end position="316"/>
    </location>
</feature>
<feature type="domain" description="Fibronectin type-III" evidence="3">
    <location>
        <begin position="1"/>
        <end position="50"/>
    </location>
</feature>
<reference evidence="4 5" key="1">
    <citation type="journal article" date="2014" name="Nat. Genet.">
        <title>Whole-genome sequence of a flatfish provides insights into ZW sex chromosome evolution and adaptation to a benthic lifestyle.</title>
        <authorList>
            <person name="Chen S."/>
            <person name="Zhang G."/>
            <person name="Shao C."/>
            <person name="Huang Q."/>
            <person name="Liu G."/>
            <person name="Zhang P."/>
            <person name="Song W."/>
            <person name="An N."/>
            <person name="Chalopin D."/>
            <person name="Volff J.N."/>
            <person name="Hong Y."/>
            <person name="Li Q."/>
            <person name="Sha Z."/>
            <person name="Zhou H."/>
            <person name="Xie M."/>
            <person name="Yu Q."/>
            <person name="Liu Y."/>
            <person name="Xiang H."/>
            <person name="Wang N."/>
            <person name="Wu K."/>
            <person name="Yang C."/>
            <person name="Zhou Q."/>
            <person name="Liao X."/>
            <person name="Yang L."/>
            <person name="Hu Q."/>
            <person name="Zhang J."/>
            <person name="Meng L."/>
            <person name="Jin L."/>
            <person name="Tian Y."/>
            <person name="Lian J."/>
            <person name="Yang J."/>
            <person name="Miao G."/>
            <person name="Liu S."/>
            <person name="Liang Z."/>
            <person name="Yan F."/>
            <person name="Li Y."/>
            <person name="Sun B."/>
            <person name="Zhang H."/>
            <person name="Zhang J."/>
            <person name="Zhu Y."/>
            <person name="Du M."/>
            <person name="Zhao Y."/>
            <person name="Schartl M."/>
            <person name="Tang Q."/>
            <person name="Wang J."/>
        </authorList>
    </citation>
    <scope>NUCLEOTIDE SEQUENCE</scope>
</reference>
<reference evidence="4" key="3">
    <citation type="submission" date="2025-09" db="UniProtKB">
        <authorList>
            <consortium name="Ensembl"/>
        </authorList>
    </citation>
    <scope>IDENTIFICATION</scope>
</reference>
<dbReference type="SUPFAM" id="SSF49265">
    <property type="entry name" value="Fibronectin type III"/>
    <property type="match status" value="1"/>
</dbReference>
<dbReference type="PANTHER" id="PTHR24099:SF7">
    <property type="entry name" value="CARDIOMYOPATHY-ASSOCIATED PROTEIN 5"/>
    <property type="match status" value="1"/>
</dbReference>
<dbReference type="PROSITE" id="PS50188">
    <property type="entry name" value="B302_SPRY"/>
    <property type="match status" value="1"/>
</dbReference>
<dbReference type="PROSITE" id="PS50853">
    <property type="entry name" value="FN3"/>
    <property type="match status" value="2"/>
</dbReference>
<dbReference type="OMA" id="QPCFALD"/>
<name>A0A3P8WK82_CYNSE</name>
<evidence type="ECO:0000259" key="2">
    <source>
        <dbReference type="PROSITE" id="PS50188"/>
    </source>
</evidence>
<dbReference type="PANTHER" id="PTHR24099">
    <property type="entry name" value="E3 UBIQUITIN-PROTEIN LIGASE TRIM36-RELATED"/>
    <property type="match status" value="1"/>
</dbReference>
<reference evidence="4" key="2">
    <citation type="submission" date="2025-08" db="UniProtKB">
        <authorList>
            <consortium name="Ensembl"/>
        </authorList>
    </citation>
    <scope>IDENTIFICATION</scope>
</reference>
<evidence type="ECO:0008006" key="6">
    <source>
        <dbReference type="Google" id="ProtNLM"/>
    </source>
</evidence>
<evidence type="ECO:0000256" key="1">
    <source>
        <dbReference type="ARBA" id="ARBA00023054"/>
    </source>
</evidence>
<accession>A0A3P8WK82</accession>
<dbReference type="STRING" id="244447.ENSCSEP00000025921"/>
<dbReference type="InterPro" id="IPR036116">
    <property type="entry name" value="FN3_sf"/>
</dbReference>
<dbReference type="InterPro" id="IPR003961">
    <property type="entry name" value="FN3_dom"/>
</dbReference>
<dbReference type="InterPro" id="IPR013783">
    <property type="entry name" value="Ig-like_fold"/>
</dbReference>
<dbReference type="GO" id="GO:0005737">
    <property type="term" value="C:cytoplasm"/>
    <property type="evidence" value="ECO:0007669"/>
    <property type="project" value="TreeGrafter"/>
</dbReference>
<keyword evidence="1" id="KW-0175">Coiled coil</keyword>
<dbReference type="InterPro" id="IPR003879">
    <property type="entry name" value="Butyrophylin_SPRY"/>
</dbReference>
<dbReference type="InterPro" id="IPR001870">
    <property type="entry name" value="B30.2/SPRY"/>
</dbReference>
<dbReference type="Ensembl" id="ENSCSET00000026261.1">
    <property type="protein sequence ID" value="ENSCSEP00000025921.1"/>
    <property type="gene ID" value="ENSCSEG00000016555.1"/>
</dbReference>
<dbReference type="SUPFAM" id="SSF49899">
    <property type="entry name" value="Concanavalin A-like lectins/glucanases"/>
    <property type="match status" value="1"/>
</dbReference>
<evidence type="ECO:0000313" key="4">
    <source>
        <dbReference type="Ensembl" id="ENSCSEP00000025921.1"/>
    </source>
</evidence>
<dbReference type="SMART" id="SM00060">
    <property type="entry name" value="FN3"/>
    <property type="match status" value="1"/>
</dbReference>
<dbReference type="Pfam" id="PF00622">
    <property type="entry name" value="SPRY"/>
    <property type="match status" value="1"/>
</dbReference>
<dbReference type="Gene3D" id="2.60.120.920">
    <property type="match status" value="1"/>
</dbReference>
<proteinExistence type="predicted"/>
<evidence type="ECO:0000313" key="5">
    <source>
        <dbReference type="Proteomes" id="UP000265120"/>
    </source>
</evidence>
<dbReference type="Gene3D" id="2.60.40.10">
    <property type="entry name" value="Immunoglobulins"/>
    <property type="match status" value="2"/>
</dbReference>
<evidence type="ECO:0000259" key="3">
    <source>
        <dbReference type="PROSITE" id="PS50853"/>
    </source>
</evidence>
<dbReference type="GeneTree" id="ENSGT00940000159696"/>
<sequence>MMSYRVTVKESYCVLEELEPDKTYKVWVMAVNYTGCSLPSDRLHFTTAPSVPLINTENCTVVWNSATVRWKKQAPGVSYTLEYCRQYELEGEGLRWVSISGIKHCEQKVPLQPNENYLFYIKAVNEAGASEQSEAARISTKGTRFHLLKASAHPALELAADHKTLHFSQDTYKIMRATENQCPSVLGELLPARGCYYWETNVSQSTAYRLGVAYSTTSRESSLGENTSSWCLHSLVSCRYQLLHSKVLSTVLVIETPERVGTLLDYQRGRLSFYNSQSGQLLGSFSQLFPRPCHPALALELPGSLELCVVQERPEFTKDS</sequence>
<dbReference type="InParanoid" id="A0A3P8WK82"/>
<dbReference type="CDD" id="cd00063">
    <property type="entry name" value="FN3"/>
    <property type="match status" value="2"/>
</dbReference>
<organism evidence="4 5">
    <name type="scientific">Cynoglossus semilaevis</name>
    <name type="common">Tongue sole</name>
    <dbReference type="NCBI Taxonomy" id="244447"/>
    <lineage>
        <taxon>Eukaryota</taxon>
        <taxon>Metazoa</taxon>
        <taxon>Chordata</taxon>
        <taxon>Craniata</taxon>
        <taxon>Vertebrata</taxon>
        <taxon>Euteleostomi</taxon>
        <taxon>Actinopterygii</taxon>
        <taxon>Neopterygii</taxon>
        <taxon>Teleostei</taxon>
        <taxon>Neoteleostei</taxon>
        <taxon>Acanthomorphata</taxon>
        <taxon>Carangaria</taxon>
        <taxon>Pleuronectiformes</taxon>
        <taxon>Pleuronectoidei</taxon>
        <taxon>Cynoglossidae</taxon>
        <taxon>Cynoglossinae</taxon>
        <taxon>Cynoglossus</taxon>
    </lineage>
</organism>
<keyword evidence="5" id="KW-1185">Reference proteome</keyword>
<dbReference type="InterPro" id="IPR003877">
    <property type="entry name" value="SPRY_dom"/>
</dbReference>
<feature type="domain" description="Fibronectin type-III" evidence="3">
    <location>
        <begin position="52"/>
        <end position="143"/>
    </location>
</feature>
<dbReference type="Proteomes" id="UP000265120">
    <property type="component" value="Chromosome Z"/>
</dbReference>
<protein>
    <recommendedName>
        <fullName evidence="6">Cardiomyopathy associated 5</fullName>
    </recommendedName>
</protein>
<dbReference type="SMART" id="SM00449">
    <property type="entry name" value="SPRY"/>
    <property type="match status" value="1"/>
</dbReference>
<dbReference type="AlphaFoldDB" id="A0A3P8WK82"/>